<dbReference type="SUPFAM" id="SSF81324">
    <property type="entry name" value="Voltage-gated potassium channels"/>
    <property type="match status" value="4"/>
</dbReference>
<evidence type="ECO:0000256" key="4">
    <source>
        <dbReference type="ARBA" id="ARBA00022989"/>
    </source>
</evidence>
<feature type="transmembrane region" description="Helical" evidence="10">
    <location>
        <begin position="450"/>
        <end position="468"/>
    </location>
</feature>
<dbReference type="PRINTS" id="PR01333">
    <property type="entry name" value="2POREKCHANEL"/>
</dbReference>
<feature type="transmembrane region" description="Helical" evidence="10">
    <location>
        <begin position="226"/>
        <end position="247"/>
    </location>
</feature>
<feature type="transmembrane region" description="Helical" evidence="10">
    <location>
        <begin position="198"/>
        <end position="214"/>
    </location>
</feature>
<evidence type="ECO:0000256" key="1">
    <source>
        <dbReference type="ARBA" id="ARBA00004141"/>
    </source>
</evidence>
<evidence type="ECO:0000256" key="7">
    <source>
        <dbReference type="ARBA" id="ARBA00023303"/>
    </source>
</evidence>
<keyword evidence="3 8" id="KW-0812">Transmembrane</keyword>
<evidence type="ECO:0000256" key="6">
    <source>
        <dbReference type="ARBA" id="ARBA00023136"/>
    </source>
</evidence>
<feature type="domain" description="Potassium channel" evidence="11">
    <location>
        <begin position="83"/>
        <end position="138"/>
    </location>
</feature>
<gene>
    <name evidence="12" type="ORF">PEVE_00017923</name>
</gene>
<evidence type="ECO:0000256" key="8">
    <source>
        <dbReference type="RuleBase" id="RU003857"/>
    </source>
</evidence>
<dbReference type="InterPro" id="IPR013099">
    <property type="entry name" value="K_chnl_dom"/>
</dbReference>
<accession>A0ABN8M1Y8</accession>
<dbReference type="InterPro" id="IPR003280">
    <property type="entry name" value="2pore_dom_K_chnl"/>
</dbReference>
<keyword evidence="6 10" id="KW-0472">Membrane</keyword>
<comment type="similarity">
    <text evidence="8">Belongs to the two pore domain potassium channel (TC 1.A.1.8) family.</text>
</comment>
<evidence type="ECO:0000256" key="9">
    <source>
        <dbReference type="SAM" id="MobiDB-lite"/>
    </source>
</evidence>
<keyword evidence="4 10" id="KW-1133">Transmembrane helix</keyword>
<comment type="caution">
    <text evidence="12">The sequence shown here is derived from an EMBL/GenBank/DDBJ whole genome shotgun (WGS) entry which is preliminary data.</text>
</comment>
<feature type="domain" description="Potassium channel" evidence="11">
    <location>
        <begin position="428"/>
        <end position="498"/>
    </location>
</feature>
<evidence type="ECO:0000256" key="5">
    <source>
        <dbReference type="ARBA" id="ARBA00023065"/>
    </source>
</evidence>
<proteinExistence type="inferred from homology"/>
<feature type="transmembrane region" description="Helical" evidence="10">
    <location>
        <begin position="117"/>
        <end position="139"/>
    </location>
</feature>
<dbReference type="EMBL" id="CALNXI010000245">
    <property type="protein sequence ID" value="CAH3023050.1"/>
    <property type="molecule type" value="Genomic_DNA"/>
</dbReference>
<feature type="domain" description="Potassium channel" evidence="11">
    <location>
        <begin position="333"/>
        <end position="390"/>
    </location>
</feature>
<feature type="transmembrane region" description="Helical" evidence="10">
    <location>
        <begin position="480"/>
        <end position="502"/>
    </location>
</feature>
<keyword evidence="13" id="KW-1185">Reference proteome</keyword>
<comment type="subcellular location">
    <subcellularLocation>
        <location evidence="1">Membrane</location>
        <topology evidence="1">Multi-pass membrane protein</topology>
    </subcellularLocation>
</comment>
<sequence length="542" mass="61191">MMSGKFYKLLFLFLTWIVYITIGVFIFKAVEGDSEIDTETSNTEHLERLKKDVTTKYNMSEDEFDNIARQIKQAGDSSSAGPEWSYENALSFIIQLLTTIGYGNITPVTSAGRILCIFYALFGIPINILFLQLVGELMLTGQQILITRFEKGCLKIDGKPKFLNEKCAFLGVLLLLILLLVGAGIQMSIQEWTFLEGFYAYFITFTTVGFGDLIPGHESGNKAHMAYRVILIILGLAAMSNVINSIVKCEDSAKLFKKLKERFRRTRSVEVSEQNENGGEEMIEKAPKVYTEKSNAGLRLKKLKEDVTKNYNMSEDEFDDLVWQIQQANSSSAPEWNYKNTLSFIFQLLTTIGYGNITPVTSAGRILCIFYALFGIPINILFLQVVGDLMLTGQQILITRFEKGCLKIDGKPKFLNEKCAFLGFLLLLVFLLLGAGIQTKIDEWTFLEGFYAYFITFTTVGFGDLIPGHSRSNSRHQAHMAYRVTMIILGLAAMSNVINSIVKSHEYEKLYTKLRERFRRTGSVENSDQNDDGGEEMTDKVI</sequence>
<organism evidence="12 13">
    <name type="scientific">Porites evermanni</name>
    <dbReference type="NCBI Taxonomy" id="104178"/>
    <lineage>
        <taxon>Eukaryota</taxon>
        <taxon>Metazoa</taxon>
        <taxon>Cnidaria</taxon>
        <taxon>Anthozoa</taxon>
        <taxon>Hexacorallia</taxon>
        <taxon>Scleractinia</taxon>
        <taxon>Fungiina</taxon>
        <taxon>Poritidae</taxon>
        <taxon>Porites</taxon>
    </lineage>
</organism>
<keyword evidence="7 8" id="KW-0407">Ion channel</keyword>
<evidence type="ECO:0000313" key="12">
    <source>
        <dbReference type="EMBL" id="CAH3023050.1"/>
    </source>
</evidence>
<evidence type="ECO:0000256" key="3">
    <source>
        <dbReference type="ARBA" id="ARBA00022692"/>
    </source>
</evidence>
<name>A0ABN8M1Y8_9CNID</name>
<feature type="region of interest" description="Disordered" evidence="9">
    <location>
        <begin position="522"/>
        <end position="542"/>
    </location>
</feature>
<feature type="domain" description="Potassium channel" evidence="11">
    <location>
        <begin position="174"/>
        <end position="248"/>
    </location>
</feature>
<feature type="transmembrane region" description="Helical" evidence="10">
    <location>
        <begin position="369"/>
        <end position="391"/>
    </location>
</feature>
<reference evidence="12 13" key="1">
    <citation type="submission" date="2022-05" db="EMBL/GenBank/DDBJ databases">
        <authorList>
            <consortium name="Genoscope - CEA"/>
            <person name="William W."/>
        </authorList>
    </citation>
    <scope>NUCLEOTIDE SEQUENCE [LARGE SCALE GENOMIC DNA]</scope>
</reference>
<dbReference type="Proteomes" id="UP001159427">
    <property type="component" value="Unassembled WGS sequence"/>
</dbReference>
<evidence type="ECO:0000259" key="11">
    <source>
        <dbReference type="Pfam" id="PF07885"/>
    </source>
</evidence>
<feature type="transmembrane region" description="Helical" evidence="10">
    <location>
        <begin position="7"/>
        <end position="27"/>
    </location>
</feature>
<feature type="transmembrane region" description="Helical" evidence="10">
    <location>
        <begin position="167"/>
        <end position="186"/>
    </location>
</feature>
<keyword evidence="2 8" id="KW-0813">Transport</keyword>
<evidence type="ECO:0000256" key="2">
    <source>
        <dbReference type="ARBA" id="ARBA00022448"/>
    </source>
</evidence>
<evidence type="ECO:0000313" key="13">
    <source>
        <dbReference type="Proteomes" id="UP001159427"/>
    </source>
</evidence>
<dbReference type="PANTHER" id="PTHR11003:SF345">
    <property type="entry name" value="TWIK FAMILY OF POTASSIUM CHANNELS PROTEIN 18"/>
    <property type="match status" value="1"/>
</dbReference>
<feature type="transmembrane region" description="Helical" evidence="10">
    <location>
        <begin position="419"/>
        <end position="438"/>
    </location>
</feature>
<protein>
    <recommendedName>
        <fullName evidence="11">Potassium channel domain-containing protein</fullName>
    </recommendedName>
</protein>
<evidence type="ECO:0000256" key="10">
    <source>
        <dbReference type="SAM" id="Phobius"/>
    </source>
</evidence>
<dbReference type="PANTHER" id="PTHR11003">
    <property type="entry name" value="POTASSIUM CHANNEL, SUBFAMILY K"/>
    <property type="match status" value="1"/>
</dbReference>
<dbReference type="Pfam" id="PF07885">
    <property type="entry name" value="Ion_trans_2"/>
    <property type="match status" value="4"/>
</dbReference>
<keyword evidence="5 8" id="KW-0406">Ion transport</keyword>
<dbReference type="Gene3D" id="1.10.287.70">
    <property type="match status" value="2"/>
</dbReference>